<accession>A0A1F5X0K8</accession>
<dbReference type="EMBL" id="MFID01000011">
    <property type="protein sequence ID" value="OGF81424.1"/>
    <property type="molecule type" value="Genomic_DNA"/>
</dbReference>
<name>A0A1F5X0K8_9BACT</name>
<evidence type="ECO:0008006" key="3">
    <source>
        <dbReference type="Google" id="ProtNLM"/>
    </source>
</evidence>
<dbReference type="InterPro" id="IPR001753">
    <property type="entry name" value="Enoyl-CoA_hydra/iso"/>
</dbReference>
<dbReference type="PANTHER" id="PTHR11941">
    <property type="entry name" value="ENOYL-COA HYDRATASE-RELATED"/>
    <property type="match status" value="1"/>
</dbReference>
<dbReference type="InterPro" id="IPR029045">
    <property type="entry name" value="ClpP/crotonase-like_dom_sf"/>
</dbReference>
<dbReference type="AlphaFoldDB" id="A0A1F5X0K8"/>
<dbReference type="CDD" id="cd06558">
    <property type="entry name" value="crotonase-like"/>
    <property type="match status" value="1"/>
</dbReference>
<evidence type="ECO:0000313" key="1">
    <source>
        <dbReference type="EMBL" id="OGF81424.1"/>
    </source>
</evidence>
<sequence length="263" mass="29409">MPDAKKENGPQKKRALLNYRENGQIAVITIDNFKPVVLTKGLQQINTLDAGLFLEIDAGLDEIDRNKETKLVVFTGINPPNFYPVFCDGVDLTFLAKLRFLDFGEDMKSEVKNHRTGIRVLNRMSKMSQYFVALINGHCIGGGLELALGCDCLIALPQMLIGFPECKYGLLPGWDGLQNLAYKIGRAEALAFYFEGFFESSGKHIFRNGIVNTEKALAIGMIDEIASSLKEADRRINEILNELVNGKLHRKPKPELPAYKMMP</sequence>
<dbReference type="GO" id="GO:0003824">
    <property type="term" value="F:catalytic activity"/>
    <property type="evidence" value="ECO:0007669"/>
    <property type="project" value="UniProtKB-ARBA"/>
</dbReference>
<dbReference type="GO" id="GO:0006635">
    <property type="term" value="P:fatty acid beta-oxidation"/>
    <property type="evidence" value="ECO:0007669"/>
    <property type="project" value="TreeGrafter"/>
</dbReference>
<evidence type="ECO:0000313" key="2">
    <source>
        <dbReference type="Proteomes" id="UP000178114"/>
    </source>
</evidence>
<dbReference type="Gene3D" id="3.90.226.10">
    <property type="entry name" value="2-enoyl-CoA Hydratase, Chain A, domain 1"/>
    <property type="match status" value="1"/>
</dbReference>
<reference evidence="1 2" key="1">
    <citation type="journal article" date="2016" name="Nat. Commun.">
        <title>Thousands of microbial genomes shed light on interconnected biogeochemical processes in an aquifer system.</title>
        <authorList>
            <person name="Anantharaman K."/>
            <person name="Brown C.T."/>
            <person name="Hug L.A."/>
            <person name="Sharon I."/>
            <person name="Castelle C.J."/>
            <person name="Probst A.J."/>
            <person name="Thomas B.C."/>
            <person name="Singh A."/>
            <person name="Wilkins M.J."/>
            <person name="Karaoz U."/>
            <person name="Brodie E.L."/>
            <person name="Williams K.H."/>
            <person name="Hubbard S.S."/>
            <person name="Banfield J.F."/>
        </authorList>
    </citation>
    <scope>NUCLEOTIDE SEQUENCE [LARGE SCALE GENOMIC DNA]</scope>
</reference>
<dbReference type="PANTHER" id="PTHR11941:SF54">
    <property type="entry name" value="ENOYL-COA HYDRATASE, MITOCHONDRIAL"/>
    <property type="match status" value="1"/>
</dbReference>
<comment type="caution">
    <text evidence="1">The sequence shown here is derived from an EMBL/GenBank/DDBJ whole genome shotgun (WGS) entry which is preliminary data.</text>
</comment>
<dbReference type="Proteomes" id="UP000178114">
    <property type="component" value="Unassembled WGS sequence"/>
</dbReference>
<dbReference type="Pfam" id="PF00378">
    <property type="entry name" value="ECH_1"/>
    <property type="match status" value="1"/>
</dbReference>
<dbReference type="SUPFAM" id="SSF52096">
    <property type="entry name" value="ClpP/crotonase"/>
    <property type="match status" value="1"/>
</dbReference>
<proteinExistence type="predicted"/>
<organism evidence="1 2">
    <name type="scientific">Candidatus Giovannonibacteria bacterium RIFCSPLOWO2_01_FULL_45_34</name>
    <dbReference type="NCBI Taxonomy" id="1798351"/>
    <lineage>
        <taxon>Bacteria</taxon>
        <taxon>Candidatus Giovannoniibacteriota</taxon>
    </lineage>
</organism>
<gene>
    <name evidence="1" type="ORF">A2930_01350</name>
</gene>
<dbReference type="STRING" id="1798351.A2930_01350"/>
<protein>
    <recommendedName>
        <fullName evidence="3">Enoyl-CoA hydratase</fullName>
    </recommendedName>
</protein>